<proteinExistence type="predicted"/>
<evidence type="ECO:0000313" key="2">
    <source>
        <dbReference type="Proteomes" id="UP000577346"/>
    </source>
</evidence>
<sequence>MINAPDLDDNSDLFSALYKMVCRRARETGLPIEVILCQMIYQATYEIILGGEITRQMIAGIVEAAAAQVAINSQAEDAQGGDQ</sequence>
<dbReference type="AlphaFoldDB" id="A0A7W2LV59"/>
<gene>
    <name evidence="1" type="ORF">H4C15_08900</name>
</gene>
<reference evidence="1 2" key="1">
    <citation type="submission" date="2020-07" db="EMBL/GenBank/DDBJ databases">
        <title>Diversity of carbapenemase encoding genes among Pseudomonas putida group clinical isolates in a tertiary Brazilian hospital.</title>
        <authorList>
            <person name="Alberto-Lei F."/>
            <person name="Nodari C.S."/>
            <person name="Streling A.P."/>
            <person name="Paulino J.T."/>
            <person name="Bessa-Neto F.O."/>
            <person name="Cayo R."/>
            <person name="Gales A.C."/>
        </authorList>
    </citation>
    <scope>NUCLEOTIDE SEQUENCE [LARGE SCALE GENOMIC DNA]</scope>
    <source>
        <strain evidence="1 2">11213</strain>
    </source>
</reference>
<evidence type="ECO:0000313" key="1">
    <source>
        <dbReference type="EMBL" id="MBA6147633.1"/>
    </source>
</evidence>
<accession>A0A7W2LV59</accession>
<organism evidence="1 2">
    <name type="scientific">Pseudomonas juntendi</name>
    <dbReference type="NCBI Taxonomy" id="2666183"/>
    <lineage>
        <taxon>Bacteria</taxon>
        <taxon>Pseudomonadati</taxon>
        <taxon>Pseudomonadota</taxon>
        <taxon>Gammaproteobacteria</taxon>
        <taxon>Pseudomonadales</taxon>
        <taxon>Pseudomonadaceae</taxon>
        <taxon>Pseudomonas</taxon>
    </lineage>
</organism>
<protein>
    <submittedName>
        <fullName evidence="1">Uncharacterized protein</fullName>
    </submittedName>
</protein>
<name>A0A7W2LV59_9PSED</name>
<dbReference type="Proteomes" id="UP000577346">
    <property type="component" value="Unassembled WGS sequence"/>
</dbReference>
<dbReference type="RefSeq" id="WP_182336516.1">
    <property type="nucleotide sequence ID" value="NZ_JACGDA010000013.1"/>
</dbReference>
<comment type="caution">
    <text evidence="1">The sequence shown here is derived from an EMBL/GenBank/DDBJ whole genome shotgun (WGS) entry which is preliminary data.</text>
</comment>
<dbReference type="EMBL" id="JACGDA010000013">
    <property type="protein sequence ID" value="MBA6147633.1"/>
    <property type="molecule type" value="Genomic_DNA"/>
</dbReference>